<proteinExistence type="predicted"/>
<sequence>MMGLDQQIEHVARAFYGVDNDEQTWDRAPDDLKEEFRRFANDAIAMVTICRESSINPSSTTCAGPHEMVPA</sequence>
<reference evidence="1 2" key="1">
    <citation type="submission" date="2015-05" db="EMBL/GenBank/DDBJ databases">
        <title>Draft genome sequence of Microvirga vignae strain BR3299, a novel nitrogen fixing bacteria isolated from Brazil semi-aired region.</title>
        <authorList>
            <person name="Zilli J.E."/>
            <person name="Passos S.R."/>
            <person name="Leite J."/>
            <person name="Baldani J.I."/>
            <person name="Xavier G.R."/>
            <person name="Rumjaneck N.G."/>
            <person name="Simoes-Araujo J.L."/>
        </authorList>
    </citation>
    <scope>NUCLEOTIDE SEQUENCE [LARGE SCALE GENOMIC DNA]</scope>
    <source>
        <strain evidence="1 2">BR3299</strain>
    </source>
</reference>
<dbReference type="AlphaFoldDB" id="A0A0H1RE40"/>
<protein>
    <submittedName>
        <fullName evidence="1">Uncharacterized protein</fullName>
    </submittedName>
</protein>
<dbReference type="RefSeq" id="WP_047188911.1">
    <property type="nucleotide sequence ID" value="NZ_LCYG01000022.1"/>
</dbReference>
<dbReference type="EMBL" id="LCYG01000022">
    <property type="protein sequence ID" value="KLK93156.1"/>
    <property type="molecule type" value="Genomic_DNA"/>
</dbReference>
<keyword evidence="2" id="KW-1185">Reference proteome</keyword>
<dbReference type="Proteomes" id="UP000035489">
    <property type="component" value="Unassembled WGS sequence"/>
</dbReference>
<name>A0A0H1RE40_9HYPH</name>
<gene>
    <name evidence="1" type="ORF">AA309_10180</name>
</gene>
<evidence type="ECO:0000313" key="2">
    <source>
        <dbReference type="Proteomes" id="UP000035489"/>
    </source>
</evidence>
<organism evidence="1 2">
    <name type="scientific">Microvirga vignae</name>
    <dbReference type="NCBI Taxonomy" id="1225564"/>
    <lineage>
        <taxon>Bacteria</taxon>
        <taxon>Pseudomonadati</taxon>
        <taxon>Pseudomonadota</taxon>
        <taxon>Alphaproteobacteria</taxon>
        <taxon>Hyphomicrobiales</taxon>
        <taxon>Methylobacteriaceae</taxon>
        <taxon>Microvirga</taxon>
    </lineage>
</organism>
<evidence type="ECO:0000313" key="1">
    <source>
        <dbReference type="EMBL" id="KLK93156.1"/>
    </source>
</evidence>
<comment type="caution">
    <text evidence="1">The sequence shown here is derived from an EMBL/GenBank/DDBJ whole genome shotgun (WGS) entry which is preliminary data.</text>
</comment>
<accession>A0A0H1RE40</accession>
<dbReference type="OrthoDB" id="8020383at2"/>
<dbReference type="PATRIC" id="fig|1225564.3.peg.2687"/>